<evidence type="ECO:0000313" key="2">
    <source>
        <dbReference type="EMBL" id="MBW7571755.1"/>
    </source>
</evidence>
<gene>
    <name evidence="2" type="ORF">J5W02_02910</name>
</gene>
<dbReference type="InterPro" id="IPR003607">
    <property type="entry name" value="HD/PDEase_dom"/>
</dbReference>
<dbReference type="RefSeq" id="WP_219964141.1">
    <property type="nucleotide sequence ID" value="NZ_JAGFNZ010000001.1"/>
</dbReference>
<dbReference type="SUPFAM" id="SSF109604">
    <property type="entry name" value="HD-domain/PDEase-like"/>
    <property type="match status" value="1"/>
</dbReference>
<reference evidence="2 3" key="1">
    <citation type="submission" date="2021-03" db="EMBL/GenBank/DDBJ databases">
        <title>Caproiciproducens sp. nov. isolated from feces of cow.</title>
        <authorList>
            <person name="Choi J.-Y."/>
        </authorList>
    </citation>
    <scope>NUCLEOTIDE SEQUENCE [LARGE SCALE GENOMIC DNA]</scope>
    <source>
        <strain evidence="2 3">AGMB10547</strain>
    </source>
</reference>
<dbReference type="Proteomes" id="UP000719942">
    <property type="component" value="Unassembled WGS sequence"/>
</dbReference>
<evidence type="ECO:0000259" key="1">
    <source>
        <dbReference type="Pfam" id="PF01966"/>
    </source>
</evidence>
<dbReference type="CDD" id="cd00077">
    <property type="entry name" value="HDc"/>
    <property type="match status" value="1"/>
</dbReference>
<dbReference type="Gene3D" id="1.10.3210.10">
    <property type="entry name" value="Hypothetical protein af1432"/>
    <property type="match status" value="1"/>
</dbReference>
<dbReference type="InterPro" id="IPR006674">
    <property type="entry name" value="HD_domain"/>
</dbReference>
<accession>A0ABS7DKD2</accession>
<feature type="domain" description="HD" evidence="1">
    <location>
        <begin position="22"/>
        <end position="115"/>
    </location>
</feature>
<proteinExistence type="predicted"/>
<comment type="caution">
    <text evidence="2">The sequence shown here is derived from an EMBL/GenBank/DDBJ whole genome shotgun (WGS) entry which is preliminary data.</text>
</comment>
<organism evidence="2 3">
    <name type="scientific">Caproiciproducens faecalis</name>
    <dbReference type="NCBI Taxonomy" id="2820301"/>
    <lineage>
        <taxon>Bacteria</taxon>
        <taxon>Bacillati</taxon>
        <taxon>Bacillota</taxon>
        <taxon>Clostridia</taxon>
        <taxon>Eubacteriales</taxon>
        <taxon>Acutalibacteraceae</taxon>
        <taxon>Caproiciproducens</taxon>
    </lineage>
</organism>
<keyword evidence="3" id="KW-1185">Reference proteome</keyword>
<dbReference type="EMBL" id="JAGFNZ010000001">
    <property type="protein sequence ID" value="MBW7571755.1"/>
    <property type="molecule type" value="Genomic_DNA"/>
</dbReference>
<name>A0ABS7DKD2_9FIRM</name>
<dbReference type="Pfam" id="PF01966">
    <property type="entry name" value="HD"/>
    <property type="match status" value="1"/>
</dbReference>
<sequence length="169" mass="18761">MNNLSNTILKAMISYNVGDPKRVQHALKVYAFAKSIGELEGLDGNTAEILELAAILHDIGICNSEKKYGSSAGKYQELEGPPIAKKILLDAGAEQAVIDRVCFLIGHHHTYTEISGLDYQILVEADFLVNLYEDGMGKLQAQTVLQKYFKTKTGKEYLTEMYLQSEAEE</sequence>
<evidence type="ECO:0000313" key="3">
    <source>
        <dbReference type="Proteomes" id="UP000719942"/>
    </source>
</evidence>
<protein>
    <submittedName>
        <fullName evidence="2">HD domain-containing protein</fullName>
    </submittedName>
</protein>